<gene>
    <name evidence="1" type="primary">WBGene00109865</name>
</gene>
<keyword evidence="2" id="KW-1185">Reference proteome</keyword>
<dbReference type="Proteomes" id="UP000005239">
    <property type="component" value="Unassembled WGS sequence"/>
</dbReference>
<name>A0A2A6CV67_PRIPA</name>
<reference evidence="1" key="2">
    <citation type="submission" date="2022-06" db="UniProtKB">
        <authorList>
            <consortium name="EnsemblMetazoa"/>
        </authorList>
    </citation>
    <scope>IDENTIFICATION</scope>
    <source>
        <strain evidence="1">PS312</strain>
    </source>
</reference>
<proteinExistence type="predicted"/>
<dbReference type="AlphaFoldDB" id="A0A2A6CV67"/>
<accession>A0A8R1UEG7</accession>
<dbReference type="EnsemblMetazoa" id="PPA20311.1">
    <property type="protein sequence ID" value="PPA20311.1"/>
    <property type="gene ID" value="WBGene00109865"/>
</dbReference>
<reference evidence="2" key="1">
    <citation type="journal article" date="2008" name="Nat. Genet.">
        <title>The Pristionchus pacificus genome provides a unique perspective on nematode lifestyle and parasitism.</title>
        <authorList>
            <person name="Dieterich C."/>
            <person name="Clifton S.W."/>
            <person name="Schuster L.N."/>
            <person name="Chinwalla A."/>
            <person name="Delehaunty K."/>
            <person name="Dinkelacker I."/>
            <person name="Fulton L."/>
            <person name="Fulton R."/>
            <person name="Godfrey J."/>
            <person name="Minx P."/>
            <person name="Mitreva M."/>
            <person name="Roeseler W."/>
            <person name="Tian H."/>
            <person name="Witte H."/>
            <person name="Yang S.P."/>
            <person name="Wilson R.K."/>
            <person name="Sommer R.J."/>
        </authorList>
    </citation>
    <scope>NUCLEOTIDE SEQUENCE [LARGE SCALE GENOMIC DNA]</scope>
    <source>
        <strain evidence="2">PS312</strain>
    </source>
</reference>
<accession>A0A2A6CV67</accession>
<sequence length="84" mass="9545">METCRVSPRIKKTIPTRVMGTVIGREESVIERHGMFNNVLSGSLLLAGSLRCSRLLCNKFDYFLGHHFHLPNDTTLDDFDPLLL</sequence>
<evidence type="ECO:0000313" key="2">
    <source>
        <dbReference type="Proteomes" id="UP000005239"/>
    </source>
</evidence>
<protein>
    <submittedName>
        <fullName evidence="1">Uncharacterized protein</fullName>
    </submittedName>
</protein>
<evidence type="ECO:0000313" key="1">
    <source>
        <dbReference type="EnsemblMetazoa" id="PPA20311.1"/>
    </source>
</evidence>
<organism evidence="1 2">
    <name type="scientific">Pristionchus pacificus</name>
    <name type="common">Parasitic nematode worm</name>
    <dbReference type="NCBI Taxonomy" id="54126"/>
    <lineage>
        <taxon>Eukaryota</taxon>
        <taxon>Metazoa</taxon>
        <taxon>Ecdysozoa</taxon>
        <taxon>Nematoda</taxon>
        <taxon>Chromadorea</taxon>
        <taxon>Rhabditida</taxon>
        <taxon>Rhabditina</taxon>
        <taxon>Diplogasteromorpha</taxon>
        <taxon>Diplogasteroidea</taxon>
        <taxon>Neodiplogasteridae</taxon>
        <taxon>Pristionchus</taxon>
    </lineage>
</organism>